<dbReference type="GO" id="GO:0015891">
    <property type="term" value="P:siderophore transport"/>
    <property type="evidence" value="ECO:0007669"/>
    <property type="project" value="InterPro"/>
</dbReference>
<evidence type="ECO:0000313" key="21">
    <source>
        <dbReference type="Proteomes" id="UP000037507"/>
    </source>
</evidence>
<dbReference type="PANTHER" id="PTHR32552">
    <property type="entry name" value="FERRICHROME IRON RECEPTOR-RELATED"/>
    <property type="match status" value="1"/>
</dbReference>
<evidence type="ECO:0000256" key="17">
    <source>
        <dbReference type="SAM" id="SignalP"/>
    </source>
</evidence>
<feature type="chain" id="PRO_5015762350" evidence="17">
    <location>
        <begin position="26"/>
        <end position="702"/>
    </location>
</feature>
<dbReference type="InterPro" id="IPR012910">
    <property type="entry name" value="Plug_dom"/>
</dbReference>
<dbReference type="Proteomes" id="UP000037507">
    <property type="component" value="Unassembled WGS sequence"/>
</dbReference>
<dbReference type="FunFam" id="2.170.130.10:FF:000001">
    <property type="entry name" value="Catecholate siderophore TonB-dependent receptor"/>
    <property type="match status" value="1"/>
</dbReference>
<evidence type="ECO:0000256" key="1">
    <source>
        <dbReference type="ARBA" id="ARBA00004571"/>
    </source>
</evidence>
<keyword evidence="11 14" id="KW-0472">Membrane</keyword>
<dbReference type="OrthoDB" id="9790771at2"/>
<evidence type="ECO:0000256" key="3">
    <source>
        <dbReference type="ARBA" id="ARBA00022448"/>
    </source>
</evidence>
<keyword evidence="3 14" id="KW-0813">Transport</keyword>
<dbReference type="InterPro" id="IPR039426">
    <property type="entry name" value="TonB-dep_rcpt-like"/>
</dbReference>
<name>A0A2T7UGP0_9BURK</name>
<keyword evidence="12 20" id="KW-0675">Receptor</keyword>
<keyword evidence="9" id="KW-0406">Ion transport</keyword>
<dbReference type="Gene3D" id="2.170.130.10">
    <property type="entry name" value="TonB-dependent receptor, plug domain"/>
    <property type="match status" value="1"/>
</dbReference>
<keyword evidence="10 16" id="KW-0798">TonB box</keyword>
<evidence type="ECO:0000256" key="4">
    <source>
        <dbReference type="ARBA" id="ARBA00022452"/>
    </source>
</evidence>
<dbReference type="AlphaFoldDB" id="A0A2T7UGP0"/>
<evidence type="ECO:0000256" key="15">
    <source>
        <dbReference type="PROSITE-ProRule" id="PRU10144"/>
    </source>
</evidence>
<dbReference type="PROSITE" id="PS01156">
    <property type="entry name" value="TONB_DEPENDENT_REC_2"/>
    <property type="match status" value="1"/>
</dbReference>
<keyword evidence="7 17" id="KW-0732">Signal</keyword>
<feature type="short sequence motif" description="TonB C-terminal box" evidence="15">
    <location>
        <begin position="685"/>
        <end position="702"/>
    </location>
</feature>
<keyword evidence="6 14" id="KW-0812">Transmembrane</keyword>
<organism evidence="20 21">
    <name type="scientific">Limnohabitans planktonicus II-D5</name>
    <dbReference type="NCBI Taxonomy" id="1293045"/>
    <lineage>
        <taxon>Bacteria</taxon>
        <taxon>Pseudomonadati</taxon>
        <taxon>Pseudomonadota</taxon>
        <taxon>Betaproteobacteria</taxon>
        <taxon>Burkholderiales</taxon>
        <taxon>Comamonadaceae</taxon>
        <taxon>Limnohabitans</taxon>
    </lineage>
</organism>
<dbReference type="PANTHER" id="PTHR32552:SF68">
    <property type="entry name" value="FERRICHROME OUTER MEMBRANE TRANSPORTER_PHAGE RECEPTOR"/>
    <property type="match status" value="1"/>
</dbReference>
<dbReference type="InterPro" id="IPR010105">
    <property type="entry name" value="TonB_sidphr_rcpt"/>
</dbReference>
<comment type="subcellular location">
    <subcellularLocation>
        <location evidence="1 14">Cell outer membrane</location>
        <topology evidence="1 14">Multi-pass membrane protein</topology>
    </subcellularLocation>
</comment>
<evidence type="ECO:0000256" key="8">
    <source>
        <dbReference type="ARBA" id="ARBA00023004"/>
    </source>
</evidence>
<dbReference type="GO" id="GO:0009279">
    <property type="term" value="C:cell outer membrane"/>
    <property type="evidence" value="ECO:0007669"/>
    <property type="project" value="UniProtKB-SubCell"/>
</dbReference>
<dbReference type="NCBIfam" id="TIGR01783">
    <property type="entry name" value="TonB-siderophor"/>
    <property type="match status" value="1"/>
</dbReference>
<keyword evidence="13 14" id="KW-0998">Cell outer membrane</keyword>
<dbReference type="EMBL" id="LFYT02000004">
    <property type="protein sequence ID" value="PVE43869.1"/>
    <property type="molecule type" value="Genomic_DNA"/>
</dbReference>
<evidence type="ECO:0000256" key="13">
    <source>
        <dbReference type="ARBA" id="ARBA00023237"/>
    </source>
</evidence>
<dbReference type="InterPro" id="IPR036942">
    <property type="entry name" value="Beta-barrel_TonB_sf"/>
</dbReference>
<dbReference type="InterPro" id="IPR037066">
    <property type="entry name" value="Plug_dom_sf"/>
</dbReference>
<evidence type="ECO:0000256" key="14">
    <source>
        <dbReference type="PROSITE-ProRule" id="PRU01360"/>
    </source>
</evidence>
<sequence length="702" mass="77393">MKPKLRKLSFFVAAACAANAQGAYAETVLKEVVVKEQADQGGSYEAIESAAATKIAVPLRDVPQAVNVVPKAVMRDQNALSVQDALQNVPGLSFSVGDGQRDQVTIRGFMAINDQFVDGVRDDALYFRDLSNIERVEVLKGPASVLYGRGSAGGLINRVTKKPSEKPIMEVGGTLGSQGQKRGEFDIGSTSSDKQTQFRLTGALEDSTGFRHQYFLERQVVAPSVTFKLKPTTTLTLQADYLKDKRLADQGVPSFRGRPVEVPIETYYGAANGRERAFVQSEVASTTVTLDHAFHSGLKLHSVLRGYNYSLDRNYTTINKVTANPTARVTIAQTRRLRDEDGYFFQNEISQKAQWGGTQHQILYGLELGQQHKSELLSSRNNAATYDLFNPVLVTLPPLPATIIPSADNKSRINIAALYLQDLVTLSPQWKVLGGLRYDQLRQKRDDRTARNVDLERTDNTLSPRLGAVYQPTEQVSLYTAYSRSFQPISDSFVFNANSDQFKPTQTQNKEVGIKLDIGAKASLTAALFDMSQTNIQVADPANPGFALPVGKQRTRGLELTFTGEIAPQWEMISGYSYMEGRITESTERTSAGTPFQGNTAALTPRHSLNLWVKRKFNDGYYVAAGGRAESARYASPDNLTVLPGYGVINLGAGHEEKKYDVAITLKNLFNRKYYVAAHSGANDYNMPGEPRSLLVSARYRF</sequence>
<gene>
    <name evidence="20" type="ORF">H663_005225</name>
</gene>
<keyword evidence="4 14" id="KW-1134">Transmembrane beta strand</keyword>
<dbReference type="STRING" id="1293045.H663_02515"/>
<proteinExistence type="inferred from homology"/>
<keyword evidence="8" id="KW-0408">Iron</keyword>
<evidence type="ECO:0000256" key="5">
    <source>
        <dbReference type="ARBA" id="ARBA00022496"/>
    </source>
</evidence>
<evidence type="ECO:0000259" key="19">
    <source>
        <dbReference type="Pfam" id="PF07715"/>
    </source>
</evidence>
<dbReference type="SUPFAM" id="SSF56935">
    <property type="entry name" value="Porins"/>
    <property type="match status" value="1"/>
</dbReference>
<evidence type="ECO:0000256" key="2">
    <source>
        <dbReference type="ARBA" id="ARBA00009810"/>
    </source>
</evidence>
<protein>
    <submittedName>
        <fullName evidence="20">TonB-dependent siderophore receptor</fullName>
    </submittedName>
</protein>
<dbReference type="GO" id="GO:0015344">
    <property type="term" value="F:siderophore uptake transmembrane transporter activity"/>
    <property type="evidence" value="ECO:0007669"/>
    <property type="project" value="TreeGrafter"/>
</dbReference>
<feature type="domain" description="TonB-dependent receptor plug" evidence="19">
    <location>
        <begin position="59"/>
        <end position="154"/>
    </location>
</feature>
<accession>A0A2T7UGP0</accession>
<keyword evidence="5" id="KW-0410">Iron transport</keyword>
<feature type="signal peptide" evidence="17">
    <location>
        <begin position="1"/>
        <end position="25"/>
    </location>
</feature>
<dbReference type="RefSeq" id="WP_053169549.1">
    <property type="nucleotide sequence ID" value="NZ_LFYT02000004.1"/>
</dbReference>
<evidence type="ECO:0000256" key="10">
    <source>
        <dbReference type="ARBA" id="ARBA00023077"/>
    </source>
</evidence>
<evidence type="ECO:0000256" key="16">
    <source>
        <dbReference type="RuleBase" id="RU003357"/>
    </source>
</evidence>
<evidence type="ECO:0000259" key="18">
    <source>
        <dbReference type="Pfam" id="PF00593"/>
    </source>
</evidence>
<evidence type="ECO:0000313" key="20">
    <source>
        <dbReference type="EMBL" id="PVE43869.1"/>
    </source>
</evidence>
<dbReference type="CDD" id="cd01347">
    <property type="entry name" value="ligand_gated_channel"/>
    <property type="match status" value="1"/>
</dbReference>
<evidence type="ECO:0000256" key="12">
    <source>
        <dbReference type="ARBA" id="ARBA00023170"/>
    </source>
</evidence>
<evidence type="ECO:0000256" key="7">
    <source>
        <dbReference type="ARBA" id="ARBA00022729"/>
    </source>
</evidence>
<dbReference type="PROSITE" id="PS52016">
    <property type="entry name" value="TONB_DEPENDENT_REC_3"/>
    <property type="match status" value="1"/>
</dbReference>
<dbReference type="GO" id="GO:0038023">
    <property type="term" value="F:signaling receptor activity"/>
    <property type="evidence" value="ECO:0007669"/>
    <property type="project" value="InterPro"/>
</dbReference>
<comment type="caution">
    <text evidence="20">The sequence shown here is derived from an EMBL/GenBank/DDBJ whole genome shotgun (WGS) entry which is preliminary data.</text>
</comment>
<evidence type="ECO:0000256" key="6">
    <source>
        <dbReference type="ARBA" id="ARBA00022692"/>
    </source>
</evidence>
<comment type="similarity">
    <text evidence="2 14 16">Belongs to the TonB-dependent receptor family.</text>
</comment>
<feature type="domain" description="TonB-dependent receptor-like beta-barrel" evidence="18">
    <location>
        <begin position="229"/>
        <end position="669"/>
    </location>
</feature>
<reference evidence="20" key="1">
    <citation type="submission" date="2017-04" db="EMBL/GenBank/DDBJ databases">
        <title>Unexpected and diverse lifestyles within the genus Limnohabitans.</title>
        <authorList>
            <person name="Kasalicky V."/>
            <person name="Mehrshad M."/>
            <person name="Andrei S.-A."/>
            <person name="Salcher M."/>
            <person name="Kratochvilova H."/>
            <person name="Simek K."/>
            <person name="Ghai R."/>
        </authorList>
    </citation>
    <scope>NUCLEOTIDE SEQUENCE [LARGE SCALE GENOMIC DNA]</scope>
    <source>
        <strain evidence="20">II-D5</strain>
    </source>
</reference>
<keyword evidence="21" id="KW-1185">Reference proteome</keyword>
<dbReference type="InterPro" id="IPR010917">
    <property type="entry name" value="TonB_rcpt_CS"/>
</dbReference>
<dbReference type="InterPro" id="IPR000531">
    <property type="entry name" value="Beta-barrel_TonB"/>
</dbReference>
<evidence type="ECO:0000256" key="11">
    <source>
        <dbReference type="ARBA" id="ARBA00023136"/>
    </source>
</evidence>
<evidence type="ECO:0000256" key="9">
    <source>
        <dbReference type="ARBA" id="ARBA00023065"/>
    </source>
</evidence>
<dbReference type="Gene3D" id="2.40.170.20">
    <property type="entry name" value="TonB-dependent receptor, beta-barrel domain"/>
    <property type="match status" value="1"/>
</dbReference>
<dbReference type="Pfam" id="PF07715">
    <property type="entry name" value="Plug"/>
    <property type="match status" value="1"/>
</dbReference>
<dbReference type="Pfam" id="PF00593">
    <property type="entry name" value="TonB_dep_Rec_b-barrel"/>
    <property type="match status" value="1"/>
</dbReference>